<dbReference type="PRINTS" id="PR01003">
    <property type="entry name" value="FLGFLIH"/>
</dbReference>
<evidence type="ECO:0000256" key="1">
    <source>
        <dbReference type="ARBA" id="ARBA00003041"/>
    </source>
</evidence>
<dbReference type="InterPro" id="IPR000563">
    <property type="entry name" value="Flag_FliH"/>
</dbReference>
<dbReference type="GO" id="GO:0044781">
    <property type="term" value="P:bacterial-type flagellum organization"/>
    <property type="evidence" value="ECO:0007669"/>
    <property type="project" value="UniProtKB-KW"/>
</dbReference>
<dbReference type="OrthoDB" id="5296952at2"/>
<evidence type="ECO:0000313" key="11">
    <source>
        <dbReference type="EMBL" id="RBP43281.1"/>
    </source>
</evidence>
<keyword evidence="9" id="KW-1006">Bacterial flagellum protein export</keyword>
<comment type="similarity">
    <text evidence="3">Belongs to the FliH family.</text>
</comment>
<dbReference type="GO" id="GO:0003774">
    <property type="term" value="F:cytoskeletal motor activity"/>
    <property type="evidence" value="ECO:0007669"/>
    <property type="project" value="InterPro"/>
</dbReference>
<sequence>MSEHKPASSQPYANLGWRRWEMDTVAQPPAPAAEQTGNAPAALPNDVVAQLEELGRSIRVKAQRAGHDAGYAAGHAEGYAAGLTQGLDTGTKQGRDQGFQAGHAQGLDFSKQEAQQLGALASACAQSLSTIENDVGQALIGLAINIAQQVVRSTLQANPEKILDTVRDILYLESGQDGTLQLRVHPDDLQLIREHLADEPGAAKWRLIADETILRGGCTAETLLGNIDATLQTRWKRVTSALGLPGAWEIAP</sequence>
<dbReference type="PANTHER" id="PTHR34982:SF1">
    <property type="entry name" value="FLAGELLAR ASSEMBLY PROTEIN FLIH"/>
    <property type="match status" value="1"/>
</dbReference>
<dbReference type="Pfam" id="PF02108">
    <property type="entry name" value="FliH"/>
    <property type="match status" value="1"/>
</dbReference>
<comment type="caution">
    <text evidence="11">The sequence shown here is derived from an EMBL/GenBank/DDBJ whole genome shotgun (WGS) entry which is preliminary data.</text>
</comment>
<keyword evidence="6" id="KW-0963">Cytoplasm</keyword>
<keyword evidence="11" id="KW-0966">Cell projection</keyword>
<dbReference type="PANTHER" id="PTHR34982">
    <property type="entry name" value="YOP PROTEINS TRANSLOCATION PROTEIN L"/>
    <property type="match status" value="1"/>
</dbReference>
<evidence type="ECO:0000256" key="4">
    <source>
        <dbReference type="ARBA" id="ARBA00016507"/>
    </source>
</evidence>
<reference evidence="11 12" key="1">
    <citation type="submission" date="2018-06" db="EMBL/GenBank/DDBJ databases">
        <title>Genomic Encyclopedia of Type Strains, Phase IV (KMG-IV): sequencing the most valuable type-strain genomes for metagenomic binning, comparative biology and taxonomic classification.</title>
        <authorList>
            <person name="Goeker M."/>
        </authorList>
    </citation>
    <scope>NUCLEOTIDE SEQUENCE [LARGE SCALE GENOMIC DNA]</scope>
    <source>
        <strain evidence="11 12">DSM 25520</strain>
    </source>
</reference>
<comment type="function">
    <text evidence="1">Needed for flagellar regrowth and assembly.</text>
</comment>
<dbReference type="RefSeq" id="WP_113931569.1">
    <property type="nucleotide sequence ID" value="NZ_JACCEU010000001.1"/>
</dbReference>
<dbReference type="EMBL" id="QNRQ01000001">
    <property type="protein sequence ID" value="RBP43281.1"/>
    <property type="molecule type" value="Genomic_DNA"/>
</dbReference>
<evidence type="ECO:0000256" key="8">
    <source>
        <dbReference type="ARBA" id="ARBA00022927"/>
    </source>
</evidence>
<evidence type="ECO:0000256" key="9">
    <source>
        <dbReference type="ARBA" id="ARBA00023225"/>
    </source>
</evidence>
<comment type="subcellular location">
    <subcellularLocation>
        <location evidence="2">Cytoplasm</location>
    </subcellularLocation>
</comment>
<protein>
    <recommendedName>
        <fullName evidence="4">Flagellar assembly protein FliH</fullName>
    </recommendedName>
</protein>
<dbReference type="GO" id="GO:0005829">
    <property type="term" value="C:cytosol"/>
    <property type="evidence" value="ECO:0007669"/>
    <property type="project" value="TreeGrafter"/>
</dbReference>
<evidence type="ECO:0000256" key="3">
    <source>
        <dbReference type="ARBA" id="ARBA00006602"/>
    </source>
</evidence>
<evidence type="ECO:0000256" key="2">
    <source>
        <dbReference type="ARBA" id="ARBA00004496"/>
    </source>
</evidence>
<name>A0A366HM45_9BURK</name>
<dbReference type="GO" id="GO:0009288">
    <property type="term" value="C:bacterial-type flagellum"/>
    <property type="evidence" value="ECO:0007669"/>
    <property type="project" value="InterPro"/>
</dbReference>
<keyword evidence="11" id="KW-0282">Flagellum</keyword>
<keyword evidence="12" id="KW-1185">Reference proteome</keyword>
<dbReference type="NCBIfam" id="NF004270">
    <property type="entry name" value="PRK05687.2-1"/>
    <property type="match status" value="1"/>
</dbReference>
<proteinExistence type="inferred from homology"/>
<dbReference type="AlphaFoldDB" id="A0A366HM45"/>
<keyword evidence="11" id="KW-0969">Cilium</keyword>
<evidence type="ECO:0000256" key="5">
    <source>
        <dbReference type="ARBA" id="ARBA00022448"/>
    </source>
</evidence>
<evidence type="ECO:0000256" key="7">
    <source>
        <dbReference type="ARBA" id="ARBA00022795"/>
    </source>
</evidence>
<evidence type="ECO:0000313" key="12">
    <source>
        <dbReference type="Proteomes" id="UP000253628"/>
    </source>
</evidence>
<evidence type="ECO:0000259" key="10">
    <source>
        <dbReference type="Pfam" id="PF02108"/>
    </source>
</evidence>
<accession>A0A366HM45</accession>
<evidence type="ECO:0000256" key="6">
    <source>
        <dbReference type="ARBA" id="ARBA00022490"/>
    </source>
</evidence>
<keyword evidence="7" id="KW-1005">Bacterial flagellum biogenesis</keyword>
<dbReference type="Proteomes" id="UP000253628">
    <property type="component" value="Unassembled WGS sequence"/>
</dbReference>
<gene>
    <name evidence="11" type="ORF">DFR37_101410</name>
</gene>
<keyword evidence="5" id="KW-0813">Transport</keyword>
<keyword evidence="8" id="KW-0653">Protein transport</keyword>
<feature type="domain" description="Flagellar assembly protein FliH/Type III secretion system HrpE" evidence="10">
    <location>
        <begin position="112"/>
        <end position="238"/>
    </location>
</feature>
<dbReference type="GO" id="GO:0071973">
    <property type="term" value="P:bacterial-type flagellum-dependent cell motility"/>
    <property type="evidence" value="ECO:0007669"/>
    <property type="project" value="InterPro"/>
</dbReference>
<organism evidence="11 12">
    <name type="scientific">Eoetvoesiella caeni</name>
    <dbReference type="NCBI Taxonomy" id="645616"/>
    <lineage>
        <taxon>Bacteria</taxon>
        <taxon>Pseudomonadati</taxon>
        <taxon>Pseudomonadota</taxon>
        <taxon>Betaproteobacteria</taxon>
        <taxon>Burkholderiales</taxon>
        <taxon>Alcaligenaceae</taxon>
        <taxon>Eoetvoesiella</taxon>
    </lineage>
</organism>
<dbReference type="GO" id="GO:0015031">
    <property type="term" value="P:protein transport"/>
    <property type="evidence" value="ECO:0007669"/>
    <property type="project" value="UniProtKB-KW"/>
</dbReference>
<dbReference type="InterPro" id="IPR018035">
    <property type="entry name" value="Flagellar_FliH/T3SS_HrpE"/>
</dbReference>
<dbReference type="InterPro" id="IPR051472">
    <property type="entry name" value="T3SS_Stator/FliH"/>
</dbReference>